<dbReference type="EMBL" id="PSQE01000001">
    <property type="protein sequence ID" value="RHN80682.1"/>
    <property type="molecule type" value="Genomic_DNA"/>
</dbReference>
<reference evidence="1 4" key="1">
    <citation type="journal article" date="2011" name="Nature">
        <title>The Medicago genome provides insight into the evolution of rhizobial symbioses.</title>
        <authorList>
            <person name="Young N.D."/>
            <person name="Debelle F."/>
            <person name="Oldroyd G.E."/>
            <person name="Geurts R."/>
            <person name="Cannon S.B."/>
            <person name="Udvardi M.K."/>
            <person name="Benedito V.A."/>
            <person name="Mayer K.F."/>
            <person name="Gouzy J."/>
            <person name="Schoof H."/>
            <person name="Van de Peer Y."/>
            <person name="Proost S."/>
            <person name="Cook D.R."/>
            <person name="Meyers B.C."/>
            <person name="Spannagl M."/>
            <person name="Cheung F."/>
            <person name="De Mita S."/>
            <person name="Krishnakumar V."/>
            <person name="Gundlach H."/>
            <person name="Zhou S."/>
            <person name="Mudge J."/>
            <person name="Bharti A.K."/>
            <person name="Murray J.D."/>
            <person name="Naoumkina M.A."/>
            <person name="Rosen B."/>
            <person name="Silverstein K.A."/>
            <person name="Tang H."/>
            <person name="Rombauts S."/>
            <person name="Zhao P.X."/>
            <person name="Zhou P."/>
            <person name="Barbe V."/>
            <person name="Bardou P."/>
            <person name="Bechner M."/>
            <person name="Bellec A."/>
            <person name="Berger A."/>
            <person name="Berges H."/>
            <person name="Bidwell S."/>
            <person name="Bisseling T."/>
            <person name="Choisne N."/>
            <person name="Couloux A."/>
            <person name="Denny R."/>
            <person name="Deshpande S."/>
            <person name="Dai X."/>
            <person name="Doyle J.J."/>
            <person name="Dudez A.M."/>
            <person name="Farmer A.D."/>
            <person name="Fouteau S."/>
            <person name="Franken C."/>
            <person name="Gibelin C."/>
            <person name="Gish J."/>
            <person name="Goldstein S."/>
            <person name="Gonzalez A.J."/>
            <person name="Green P.J."/>
            <person name="Hallab A."/>
            <person name="Hartog M."/>
            <person name="Hua A."/>
            <person name="Humphray S.J."/>
            <person name="Jeong D.H."/>
            <person name="Jing Y."/>
            <person name="Jocker A."/>
            <person name="Kenton S.M."/>
            <person name="Kim D.J."/>
            <person name="Klee K."/>
            <person name="Lai H."/>
            <person name="Lang C."/>
            <person name="Lin S."/>
            <person name="Macmil S.L."/>
            <person name="Magdelenat G."/>
            <person name="Matthews L."/>
            <person name="McCorrison J."/>
            <person name="Monaghan E.L."/>
            <person name="Mun J.H."/>
            <person name="Najar F.Z."/>
            <person name="Nicholson C."/>
            <person name="Noirot C."/>
            <person name="O'Bleness M."/>
            <person name="Paule C.R."/>
            <person name="Poulain J."/>
            <person name="Prion F."/>
            <person name="Qin B."/>
            <person name="Qu C."/>
            <person name="Retzel E.F."/>
            <person name="Riddle C."/>
            <person name="Sallet E."/>
            <person name="Samain S."/>
            <person name="Samson N."/>
            <person name="Sanders I."/>
            <person name="Saurat O."/>
            <person name="Scarpelli C."/>
            <person name="Schiex T."/>
            <person name="Segurens B."/>
            <person name="Severin A.J."/>
            <person name="Sherrier D.J."/>
            <person name="Shi R."/>
            <person name="Sims S."/>
            <person name="Singer S.R."/>
            <person name="Sinharoy S."/>
            <person name="Sterck L."/>
            <person name="Viollet A."/>
            <person name="Wang B.B."/>
            <person name="Wang K."/>
            <person name="Wang M."/>
            <person name="Wang X."/>
            <person name="Warfsmann J."/>
            <person name="Weissenbach J."/>
            <person name="White D.D."/>
            <person name="White J.D."/>
            <person name="Wiley G.B."/>
            <person name="Wincker P."/>
            <person name="Xing Y."/>
            <person name="Yang L."/>
            <person name="Yao Z."/>
            <person name="Ying F."/>
            <person name="Zhai J."/>
            <person name="Zhou L."/>
            <person name="Zuber A."/>
            <person name="Denarie J."/>
            <person name="Dixon R.A."/>
            <person name="May G.D."/>
            <person name="Schwartz D.C."/>
            <person name="Rogers J."/>
            <person name="Quetier F."/>
            <person name="Town C.D."/>
            <person name="Roe B.A."/>
        </authorList>
    </citation>
    <scope>NUCLEOTIDE SEQUENCE [LARGE SCALE GENOMIC DNA]</scope>
    <source>
        <strain evidence="1">A17</strain>
        <strain evidence="3 4">cv. Jemalong A17</strain>
    </source>
</reference>
<dbReference type="EMBL" id="CM001217">
    <property type="protein sequence ID" value="AES61264.1"/>
    <property type="molecule type" value="Genomic_DNA"/>
</dbReference>
<dbReference type="InterPro" id="IPR032710">
    <property type="entry name" value="NTF2-like_dom_sf"/>
</dbReference>
<dbReference type="HOGENOM" id="CLU_096624_1_0_1"/>
<dbReference type="SUPFAM" id="SSF54427">
    <property type="entry name" value="NTF2-like"/>
    <property type="match status" value="1"/>
</dbReference>
<protein>
    <submittedName>
        <fullName evidence="1">DUF2358 family protein</fullName>
    </submittedName>
    <submittedName>
        <fullName evidence="2">Putative NTF2-like domain-containing protein</fullName>
    </submittedName>
</protein>
<sequence>MAKTCCFNGKSPTIALHFHSQTRTPPLQLRKQHCSNSYTPSSRNTCAIYNMVREKNETPQVLKIAVSGVTELLRLFSPPQQTSVLSDDIEKQNNDSTVSSVEDVLIIIKSDYDNDYFVTGNFTSSIYTENCIFEDPTIKFSGRDLYARNLKLLVPFFDCASIKLLKIEKEVESDTNFLRASWKLRTNLKLPWRPLIAIDGSTSYELNEDFKIVRHVESWNVSALEAVLQIFKFEKPGG</sequence>
<gene>
    <name evidence="3" type="primary">11412057</name>
    <name evidence="1" type="ordered locus">MTR_1g081280</name>
    <name evidence="2" type="ORF">MtrunA17_Chr1g0190931</name>
</gene>
<dbReference type="PANTHER" id="PTHR34123:SF4">
    <property type="entry name" value="PHOSPHORIBOSYLTRANSFERASE-LIKE PROTEIN, PUTATIVE (DUF2358)-RELATED"/>
    <property type="match status" value="1"/>
</dbReference>
<evidence type="ECO:0000313" key="4">
    <source>
        <dbReference type="Proteomes" id="UP000002051"/>
    </source>
</evidence>
<proteinExistence type="predicted"/>
<name>G7I6W9_MEDTR</name>
<dbReference type="ExpressionAtlas" id="G7I6W9">
    <property type="expression patterns" value="differential"/>
</dbReference>
<reference evidence="2" key="4">
    <citation type="journal article" date="2018" name="Nat. Plants">
        <title>Whole-genome landscape of Medicago truncatula symbiotic genes.</title>
        <authorList>
            <person name="Pecrix Y."/>
            <person name="Gamas P."/>
            <person name="Carrere S."/>
        </authorList>
    </citation>
    <scope>NUCLEOTIDE SEQUENCE</scope>
    <source>
        <tissue evidence="2">Leaves</tissue>
    </source>
</reference>
<dbReference type="AlphaFoldDB" id="G7I6W9"/>
<evidence type="ECO:0000313" key="2">
    <source>
        <dbReference type="EMBL" id="RHN80682.1"/>
    </source>
</evidence>
<dbReference type="Proteomes" id="UP000265566">
    <property type="component" value="Chromosome 1"/>
</dbReference>
<dbReference type="Proteomes" id="UP000002051">
    <property type="component" value="Unassembled WGS sequence"/>
</dbReference>
<accession>G7I6W9</accession>
<dbReference type="PANTHER" id="PTHR34123">
    <property type="entry name" value="OS04G0578200 PROTEIN"/>
    <property type="match status" value="1"/>
</dbReference>
<dbReference type="KEGG" id="mtr:11412057"/>
<reference evidence="1 4" key="2">
    <citation type="journal article" date="2014" name="BMC Genomics">
        <title>An improved genome release (version Mt4.0) for the model legume Medicago truncatula.</title>
        <authorList>
            <person name="Tang H."/>
            <person name="Krishnakumar V."/>
            <person name="Bidwell S."/>
            <person name="Rosen B."/>
            <person name="Chan A."/>
            <person name="Zhou S."/>
            <person name="Gentzbittel L."/>
            <person name="Childs K.L."/>
            <person name="Yandell M."/>
            <person name="Gundlach H."/>
            <person name="Mayer K.F."/>
            <person name="Schwartz D.C."/>
            <person name="Town C.D."/>
        </authorList>
    </citation>
    <scope>GENOME REANNOTATION</scope>
    <source>
        <strain evidence="3 4">cv. Jemalong A17</strain>
    </source>
</reference>
<dbReference type="OMA" id="TIRGTRC"/>
<dbReference type="EnsemblPlants" id="AES61264">
    <property type="protein sequence ID" value="AES61264"/>
    <property type="gene ID" value="MTR_1g081280"/>
</dbReference>
<reference evidence="3" key="3">
    <citation type="submission" date="2015-04" db="UniProtKB">
        <authorList>
            <consortium name="EnsemblPlants"/>
        </authorList>
    </citation>
    <scope>IDENTIFICATION</scope>
    <source>
        <strain evidence="3">cv. Jemalong A17</strain>
    </source>
</reference>
<organism evidence="1 4">
    <name type="scientific">Medicago truncatula</name>
    <name type="common">Barrel medic</name>
    <name type="synonym">Medicago tribuloides</name>
    <dbReference type="NCBI Taxonomy" id="3880"/>
    <lineage>
        <taxon>Eukaryota</taxon>
        <taxon>Viridiplantae</taxon>
        <taxon>Streptophyta</taxon>
        <taxon>Embryophyta</taxon>
        <taxon>Tracheophyta</taxon>
        <taxon>Spermatophyta</taxon>
        <taxon>Magnoliopsida</taxon>
        <taxon>eudicotyledons</taxon>
        <taxon>Gunneridae</taxon>
        <taxon>Pentapetalae</taxon>
        <taxon>rosids</taxon>
        <taxon>fabids</taxon>
        <taxon>Fabales</taxon>
        <taxon>Fabaceae</taxon>
        <taxon>Papilionoideae</taxon>
        <taxon>50 kb inversion clade</taxon>
        <taxon>NPAAA clade</taxon>
        <taxon>Hologalegina</taxon>
        <taxon>IRL clade</taxon>
        <taxon>Trifolieae</taxon>
        <taxon>Medicago</taxon>
    </lineage>
</organism>
<dbReference type="OrthoDB" id="348976at2759"/>
<dbReference type="Gramene" id="rna4638">
    <property type="protein sequence ID" value="RHN80682.1"/>
    <property type="gene ID" value="gene4638"/>
</dbReference>
<evidence type="ECO:0000313" key="1">
    <source>
        <dbReference type="EMBL" id="AES61264.1"/>
    </source>
</evidence>
<dbReference type="Pfam" id="PF10184">
    <property type="entry name" value="DUF2358"/>
    <property type="match status" value="1"/>
</dbReference>
<keyword evidence="4" id="KW-1185">Reference proteome</keyword>
<dbReference type="InterPro" id="IPR018790">
    <property type="entry name" value="DUF2358"/>
</dbReference>
<evidence type="ECO:0000313" key="3">
    <source>
        <dbReference type="EnsemblPlants" id="AES61264"/>
    </source>
</evidence>